<dbReference type="InterPro" id="IPR036373">
    <property type="entry name" value="Ribosomal_bL17_sf"/>
</dbReference>
<dbReference type="PANTHER" id="PTHR14413:SF16">
    <property type="entry name" value="LARGE RIBOSOMAL SUBUNIT PROTEIN BL17M"/>
    <property type="match status" value="1"/>
</dbReference>
<dbReference type="SUPFAM" id="SSF64263">
    <property type="entry name" value="Prokaryotic ribosomal protein L17"/>
    <property type="match status" value="1"/>
</dbReference>
<comment type="caution">
    <text evidence="6">The sequence shown here is derived from an EMBL/GenBank/DDBJ whole genome shotgun (WGS) entry which is preliminary data.</text>
</comment>
<keyword evidence="3" id="KW-0687">Ribonucleoprotein</keyword>
<dbReference type="GO" id="GO:0006412">
    <property type="term" value="P:translation"/>
    <property type="evidence" value="ECO:0007669"/>
    <property type="project" value="InterPro"/>
</dbReference>
<sequence length="104" mass="12115">MPLFDRLITDAKSQDHLSKRKLEQVLFDENAIRKVNEVLVDRFKDETSGFVRLFKLGRRKGDNAEMVKMMVKGYQYKEIGKKDSSAAKAGDDKKKKQRILNQRP</sequence>
<dbReference type="Pfam" id="PF01196">
    <property type="entry name" value="Ribosomal_L17"/>
    <property type="match status" value="1"/>
</dbReference>
<keyword evidence="2 6" id="KW-0689">Ribosomal protein</keyword>
<dbReference type="InterPro" id="IPR000456">
    <property type="entry name" value="Ribosomal_bL17"/>
</dbReference>
<dbReference type="GO" id="GO:0003735">
    <property type="term" value="F:structural constituent of ribosome"/>
    <property type="evidence" value="ECO:0007669"/>
    <property type="project" value="InterPro"/>
</dbReference>
<proteinExistence type="inferred from homology"/>
<feature type="region of interest" description="Disordered" evidence="5">
    <location>
        <begin position="82"/>
        <end position="104"/>
    </location>
</feature>
<name>A0A136LX47_9BACT</name>
<gene>
    <name evidence="6" type="primary">rplQ</name>
    <name evidence="6" type="ORF">TR69_WS6001001201</name>
</gene>
<organism evidence="6 7">
    <name type="scientific">candidate division WS6 bacterium OLB20</name>
    <dbReference type="NCBI Taxonomy" id="1617426"/>
    <lineage>
        <taxon>Bacteria</taxon>
        <taxon>Candidatus Dojkabacteria</taxon>
    </lineage>
</organism>
<evidence type="ECO:0000313" key="6">
    <source>
        <dbReference type="EMBL" id="KXK26206.1"/>
    </source>
</evidence>
<evidence type="ECO:0000256" key="3">
    <source>
        <dbReference type="ARBA" id="ARBA00023274"/>
    </source>
</evidence>
<evidence type="ECO:0000256" key="1">
    <source>
        <dbReference type="ARBA" id="ARBA00008777"/>
    </source>
</evidence>
<comment type="similarity">
    <text evidence="1">Belongs to the bacterial ribosomal protein bL17 family.</text>
</comment>
<feature type="compositionally biased region" description="Basic and acidic residues" evidence="5">
    <location>
        <begin position="82"/>
        <end position="94"/>
    </location>
</feature>
<dbReference type="EMBL" id="JYNZ01000004">
    <property type="protein sequence ID" value="KXK26206.1"/>
    <property type="molecule type" value="Genomic_DNA"/>
</dbReference>
<evidence type="ECO:0000256" key="5">
    <source>
        <dbReference type="SAM" id="MobiDB-lite"/>
    </source>
</evidence>
<protein>
    <recommendedName>
        <fullName evidence="4">50S ribosomal protein L17</fullName>
    </recommendedName>
</protein>
<dbReference type="STRING" id="1617426.TR69_WS6001001201"/>
<reference evidence="6 7" key="1">
    <citation type="submission" date="2015-02" db="EMBL/GenBank/DDBJ databases">
        <title>Improved understanding of the partial-nitritation anammox process through 23 genomes representing the majority of the microbial community.</title>
        <authorList>
            <person name="Speth D.R."/>
            <person name="In T Zandt M."/>
            <person name="Guerrero Cruz S."/>
            <person name="Jetten M.S."/>
            <person name="Dutilh B.E."/>
        </authorList>
    </citation>
    <scope>NUCLEOTIDE SEQUENCE [LARGE SCALE GENOMIC DNA]</scope>
    <source>
        <strain evidence="6">OLB20</strain>
    </source>
</reference>
<dbReference type="Gene3D" id="3.90.1030.10">
    <property type="entry name" value="Ribosomal protein L17"/>
    <property type="match status" value="1"/>
</dbReference>
<dbReference type="AlphaFoldDB" id="A0A136LX47"/>
<dbReference type="PANTHER" id="PTHR14413">
    <property type="entry name" value="RIBOSOMAL PROTEIN L17"/>
    <property type="match status" value="1"/>
</dbReference>
<evidence type="ECO:0000256" key="4">
    <source>
        <dbReference type="ARBA" id="ARBA00035494"/>
    </source>
</evidence>
<evidence type="ECO:0000256" key="2">
    <source>
        <dbReference type="ARBA" id="ARBA00022980"/>
    </source>
</evidence>
<dbReference type="Proteomes" id="UP000070457">
    <property type="component" value="Unassembled WGS sequence"/>
</dbReference>
<evidence type="ECO:0000313" key="7">
    <source>
        <dbReference type="Proteomes" id="UP000070457"/>
    </source>
</evidence>
<accession>A0A136LX47</accession>
<dbReference type="GO" id="GO:0015934">
    <property type="term" value="C:large ribosomal subunit"/>
    <property type="evidence" value="ECO:0007669"/>
    <property type="project" value="TreeGrafter"/>
</dbReference>